<keyword evidence="2" id="KW-1185">Reference proteome</keyword>
<comment type="caution">
    <text evidence="1">The sequence shown here is derived from an EMBL/GenBank/DDBJ whole genome shotgun (WGS) entry which is preliminary data.</text>
</comment>
<dbReference type="Proteomes" id="UP000295443">
    <property type="component" value="Unassembled WGS sequence"/>
</dbReference>
<protein>
    <submittedName>
        <fullName evidence="1">Uncharacterized protein</fullName>
    </submittedName>
</protein>
<dbReference type="OrthoDB" id="9909898at2"/>
<dbReference type="AlphaFoldDB" id="A0A4R1B2C1"/>
<name>A0A4R1B2C1_9PROT</name>
<dbReference type="EMBL" id="SJZB01000052">
    <property type="protein sequence ID" value="TCJ11580.1"/>
    <property type="molecule type" value="Genomic_DNA"/>
</dbReference>
<dbReference type="RefSeq" id="WP_131449012.1">
    <property type="nucleotide sequence ID" value="NZ_SJZB01000052.1"/>
</dbReference>
<sequence length="62" mass="7028">MTAAFTYCMTSNCPLAADCRRFEDDAARHSLQRTYADFSEELVRRDGQVSCPFFLAKTDEAP</sequence>
<evidence type="ECO:0000313" key="2">
    <source>
        <dbReference type="Proteomes" id="UP000295443"/>
    </source>
</evidence>
<organism evidence="1 2">
    <name type="scientific">Parasulfuritortus cantonensis</name>
    <dbReference type="NCBI Taxonomy" id="2528202"/>
    <lineage>
        <taxon>Bacteria</taxon>
        <taxon>Pseudomonadati</taxon>
        <taxon>Pseudomonadota</taxon>
        <taxon>Betaproteobacteria</taxon>
        <taxon>Nitrosomonadales</taxon>
        <taxon>Thiobacillaceae</taxon>
        <taxon>Parasulfuritortus</taxon>
    </lineage>
</organism>
<proteinExistence type="predicted"/>
<reference evidence="1 2" key="1">
    <citation type="submission" date="2019-03" db="EMBL/GenBank/DDBJ databases">
        <title>Genome sequence of Thiobacillaceae bacterium LSR1, a sulfur-oxidizing bacterium isolated from freshwater sediment.</title>
        <authorList>
            <person name="Li S."/>
        </authorList>
    </citation>
    <scope>NUCLEOTIDE SEQUENCE [LARGE SCALE GENOMIC DNA]</scope>
    <source>
        <strain evidence="1 2">LSR1</strain>
    </source>
</reference>
<evidence type="ECO:0000313" key="1">
    <source>
        <dbReference type="EMBL" id="TCJ11580.1"/>
    </source>
</evidence>
<gene>
    <name evidence="1" type="ORF">EZJ19_14985</name>
</gene>
<accession>A0A4R1B2C1</accession>